<dbReference type="InterPro" id="IPR006680">
    <property type="entry name" value="Amidohydro-rel"/>
</dbReference>
<dbReference type="Gene3D" id="3.20.20.140">
    <property type="entry name" value="Metal-dependent hydrolases"/>
    <property type="match status" value="1"/>
</dbReference>
<dbReference type="PANTHER" id="PTHR43569:SF2">
    <property type="entry name" value="AMIDOHYDROLASE-RELATED DOMAIN-CONTAINING PROTEIN"/>
    <property type="match status" value="1"/>
</dbReference>
<comment type="caution">
    <text evidence="3">The sequence shown here is derived from an EMBL/GenBank/DDBJ whole genome shotgun (WGS) entry which is preliminary data.</text>
</comment>
<name>A0ABR8NTW4_9MICO</name>
<evidence type="ECO:0000313" key="4">
    <source>
        <dbReference type="Proteomes" id="UP000598426"/>
    </source>
</evidence>
<dbReference type="InterPro" id="IPR032466">
    <property type="entry name" value="Metal_Hydrolase"/>
</dbReference>
<protein>
    <submittedName>
        <fullName evidence="3">Amidohydrolase family protein</fullName>
    </submittedName>
</protein>
<proteinExistence type="inferred from homology"/>
<evidence type="ECO:0000256" key="1">
    <source>
        <dbReference type="ARBA" id="ARBA00038310"/>
    </source>
</evidence>
<dbReference type="PANTHER" id="PTHR43569">
    <property type="entry name" value="AMIDOHYDROLASE"/>
    <property type="match status" value="1"/>
</dbReference>
<gene>
    <name evidence="3" type="ORF">IF188_18080</name>
</gene>
<dbReference type="Pfam" id="PF04909">
    <property type="entry name" value="Amidohydro_2"/>
    <property type="match status" value="1"/>
</dbReference>
<comment type="similarity">
    <text evidence="1">Belongs to the metallo-dependent hydrolases superfamily.</text>
</comment>
<keyword evidence="4" id="KW-1185">Reference proteome</keyword>
<organism evidence="3 4">
    <name type="scientific">Microbacterium helvum</name>
    <dbReference type="NCBI Taxonomy" id="2773713"/>
    <lineage>
        <taxon>Bacteria</taxon>
        <taxon>Bacillati</taxon>
        <taxon>Actinomycetota</taxon>
        <taxon>Actinomycetes</taxon>
        <taxon>Micrococcales</taxon>
        <taxon>Microbacteriaceae</taxon>
        <taxon>Microbacterium</taxon>
    </lineage>
</organism>
<dbReference type="EMBL" id="JACXZS010000014">
    <property type="protein sequence ID" value="MBD3943604.1"/>
    <property type="molecule type" value="Genomic_DNA"/>
</dbReference>
<feature type="domain" description="Amidohydrolase-related" evidence="2">
    <location>
        <begin position="3"/>
        <end position="273"/>
    </location>
</feature>
<sequence length="274" mass="30036">MRIDAHHHVWDLDRNPQPWIREDLLNRTFAVEEYQAQMRRGGFDGSVLIQNLCDEAETVDMLALASANPWIVGVVGWIDLSADVDAAIARLRSCDGGDRLVAVRHQVQFEEDSDWLDRPAIRRGLERVGAHGLAFDAVIRPDQRASAVRAAREISGLNWILDHLGNPHGGRPDDGWEHAIVTLGGLPNVAAKVSGLGNLAGQGWTARSLRGVVRHALAAFGPDRLLFGSDWPVCLLSGDFTLAVTAAEEWFDDLPARAQAEIFGGSASRWYGLL</sequence>
<reference evidence="3 4" key="1">
    <citation type="submission" date="2020-09" db="EMBL/GenBank/DDBJ databases">
        <title>Isolation and identification of active actinomycetes.</title>
        <authorList>
            <person name="Li X."/>
        </authorList>
    </citation>
    <scope>NUCLEOTIDE SEQUENCE [LARGE SCALE GENOMIC DNA]</scope>
    <source>
        <strain evidence="3 4">NEAU-LLC</strain>
    </source>
</reference>
<dbReference type="InterPro" id="IPR052350">
    <property type="entry name" value="Metallo-dep_Lactonases"/>
</dbReference>
<accession>A0ABR8NTW4</accession>
<evidence type="ECO:0000313" key="3">
    <source>
        <dbReference type="EMBL" id="MBD3943604.1"/>
    </source>
</evidence>
<evidence type="ECO:0000259" key="2">
    <source>
        <dbReference type="Pfam" id="PF04909"/>
    </source>
</evidence>
<dbReference type="SUPFAM" id="SSF51556">
    <property type="entry name" value="Metallo-dependent hydrolases"/>
    <property type="match status" value="1"/>
</dbReference>
<dbReference type="RefSeq" id="WP_191173204.1">
    <property type="nucleotide sequence ID" value="NZ_JACXZS010000014.1"/>
</dbReference>
<dbReference type="Proteomes" id="UP000598426">
    <property type="component" value="Unassembled WGS sequence"/>
</dbReference>